<feature type="region of interest" description="Disordered" evidence="1">
    <location>
        <begin position="22"/>
        <end position="69"/>
    </location>
</feature>
<dbReference type="EMBL" id="JYDW01000318">
    <property type="protein sequence ID" value="KRZ49358.1"/>
    <property type="molecule type" value="Genomic_DNA"/>
</dbReference>
<keyword evidence="3" id="KW-1185">Reference proteome</keyword>
<accession>A0A0V1KRC1</accession>
<feature type="compositionally biased region" description="Basic and acidic residues" evidence="1">
    <location>
        <begin position="31"/>
        <end position="44"/>
    </location>
</feature>
<sequence length="144" mass="16221">MSACKPIRYRLKRIKIPNKSAWGFGPASSRSLREMSRNRADPSKTIRHLTLRSSPSDTQHDTARTSGVVPPSFPIALQLPLDKAEPLLSDRVIIWQGTAVPFPMDSIPHAIKREVPLELLSFQARQRLFFGGDPNGFEFPEFPQ</sequence>
<comment type="caution">
    <text evidence="2">The sequence shown here is derived from an EMBL/GenBank/DDBJ whole genome shotgun (WGS) entry which is preliminary data.</text>
</comment>
<evidence type="ECO:0000256" key="1">
    <source>
        <dbReference type="SAM" id="MobiDB-lite"/>
    </source>
</evidence>
<reference evidence="2 3" key="1">
    <citation type="submission" date="2015-05" db="EMBL/GenBank/DDBJ databases">
        <title>Evolution of Trichinella species and genotypes.</title>
        <authorList>
            <person name="Korhonen P.K."/>
            <person name="Edoardo P."/>
            <person name="Giuseppe L.R."/>
            <person name="Gasser R.B."/>
        </authorList>
    </citation>
    <scope>NUCLEOTIDE SEQUENCE [LARGE SCALE GENOMIC DNA]</scope>
    <source>
        <strain evidence="2">ISS10</strain>
    </source>
</reference>
<evidence type="ECO:0000313" key="2">
    <source>
        <dbReference type="EMBL" id="KRZ49358.1"/>
    </source>
</evidence>
<dbReference type="AlphaFoldDB" id="A0A0V1KRC1"/>
<dbReference type="Proteomes" id="UP000054721">
    <property type="component" value="Unassembled WGS sequence"/>
</dbReference>
<evidence type="ECO:0000313" key="3">
    <source>
        <dbReference type="Proteomes" id="UP000054721"/>
    </source>
</evidence>
<name>A0A0V1KRC1_9BILA</name>
<protein>
    <submittedName>
        <fullName evidence="2">Uncharacterized protein</fullName>
    </submittedName>
</protein>
<organism evidence="2 3">
    <name type="scientific">Trichinella nativa</name>
    <dbReference type="NCBI Taxonomy" id="6335"/>
    <lineage>
        <taxon>Eukaryota</taxon>
        <taxon>Metazoa</taxon>
        <taxon>Ecdysozoa</taxon>
        <taxon>Nematoda</taxon>
        <taxon>Enoplea</taxon>
        <taxon>Dorylaimia</taxon>
        <taxon>Trichinellida</taxon>
        <taxon>Trichinellidae</taxon>
        <taxon>Trichinella</taxon>
    </lineage>
</organism>
<proteinExistence type="predicted"/>
<gene>
    <name evidence="2" type="ORF">T02_16431</name>
</gene>